<comment type="caution">
    <text evidence="7">The sequence shown here is derived from an EMBL/GenBank/DDBJ whole genome shotgun (WGS) entry which is preliminary data.</text>
</comment>
<evidence type="ECO:0000256" key="1">
    <source>
        <dbReference type="ARBA" id="ARBA00004496"/>
    </source>
</evidence>
<evidence type="ECO:0000313" key="8">
    <source>
        <dbReference type="Proteomes" id="UP000799772"/>
    </source>
</evidence>
<dbReference type="InterPro" id="IPR027684">
    <property type="entry name" value="TBCC"/>
</dbReference>
<feature type="region of interest" description="Disordered" evidence="5">
    <location>
        <begin position="120"/>
        <end position="152"/>
    </location>
</feature>
<comment type="subcellular location">
    <subcellularLocation>
        <location evidence="1">Cytoplasm</location>
    </subcellularLocation>
</comment>
<keyword evidence="8" id="KW-1185">Reference proteome</keyword>
<keyword evidence="4" id="KW-0143">Chaperone</keyword>
<dbReference type="Pfam" id="PF07986">
    <property type="entry name" value="TBCC"/>
    <property type="match status" value="1"/>
</dbReference>
<gene>
    <name evidence="7" type="ORF">NA57DRAFT_43124</name>
</gene>
<keyword evidence="3" id="KW-0963">Cytoplasm</keyword>
<dbReference type="InterPro" id="IPR038397">
    <property type="entry name" value="TBCC_N_sf"/>
</dbReference>
<evidence type="ECO:0000259" key="6">
    <source>
        <dbReference type="PROSITE" id="PS51329"/>
    </source>
</evidence>
<reference evidence="7" key="1">
    <citation type="journal article" date="2020" name="Stud. Mycol.">
        <title>101 Dothideomycetes genomes: a test case for predicting lifestyles and emergence of pathogens.</title>
        <authorList>
            <person name="Haridas S."/>
            <person name="Albert R."/>
            <person name="Binder M."/>
            <person name="Bloem J."/>
            <person name="Labutti K."/>
            <person name="Salamov A."/>
            <person name="Andreopoulos B."/>
            <person name="Baker S."/>
            <person name="Barry K."/>
            <person name="Bills G."/>
            <person name="Bluhm B."/>
            <person name="Cannon C."/>
            <person name="Castanera R."/>
            <person name="Culley D."/>
            <person name="Daum C."/>
            <person name="Ezra D."/>
            <person name="Gonzalez J."/>
            <person name="Henrissat B."/>
            <person name="Kuo A."/>
            <person name="Liang C."/>
            <person name="Lipzen A."/>
            <person name="Lutzoni F."/>
            <person name="Magnuson J."/>
            <person name="Mondo S."/>
            <person name="Nolan M."/>
            <person name="Ohm R."/>
            <person name="Pangilinan J."/>
            <person name="Park H.-J."/>
            <person name="Ramirez L."/>
            <person name="Alfaro M."/>
            <person name="Sun H."/>
            <person name="Tritt A."/>
            <person name="Yoshinaga Y."/>
            <person name="Zwiers L.-H."/>
            <person name="Turgeon B."/>
            <person name="Goodwin S."/>
            <person name="Spatafora J."/>
            <person name="Crous P."/>
            <person name="Grigoriev I."/>
        </authorList>
    </citation>
    <scope>NUCLEOTIDE SEQUENCE</scope>
    <source>
        <strain evidence="7">CBS 133067</strain>
    </source>
</reference>
<feature type="compositionally biased region" description="Polar residues" evidence="5">
    <location>
        <begin position="130"/>
        <end position="144"/>
    </location>
</feature>
<dbReference type="GO" id="GO:0007023">
    <property type="term" value="P:post-chaperonin tubulin folding pathway"/>
    <property type="evidence" value="ECO:0007669"/>
    <property type="project" value="InterPro"/>
</dbReference>
<dbReference type="EMBL" id="ML978129">
    <property type="protein sequence ID" value="KAF2096483.1"/>
    <property type="molecule type" value="Genomic_DNA"/>
</dbReference>
<dbReference type="GO" id="GO:0005737">
    <property type="term" value="C:cytoplasm"/>
    <property type="evidence" value="ECO:0007669"/>
    <property type="project" value="UniProtKB-SubCell"/>
</dbReference>
<protein>
    <recommendedName>
        <fullName evidence="6">C-CAP/cofactor C-like domain-containing protein</fullName>
    </recommendedName>
</protein>
<evidence type="ECO:0000256" key="5">
    <source>
        <dbReference type="SAM" id="MobiDB-lite"/>
    </source>
</evidence>
<dbReference type="GO" id="GO:0007021">
    <property type="term" value="P:tubulin complex assembly"/>
    <property type="evidence" value="ECO:0007669"/>
    <property type="project" value="TreeGrafter"/>
</dbReference>
<organism evidence="7 8">
    <name type="scientific">Rhizodiscina lignyota</name>
    <dbReference type="NCBI Taxonomy" id="1504668"/>
    <lineage>
        <taxon>Eukaryota</taxon>
        <taxon>Fungi</taxon>
        <taxon>Dikarya</taxon>
        <taxon>Ascomycota</taxon>
        <taxon>Pezizomycotina</taxon>
        <taxon>Dothideomycetes</taxon>
        <taxon>Pleosporomycetidae</taxon>
        <taxon>Aulographales</taxon>
        <taxon>Rhizodiscinaceae</taxon>
        <taxon>Rhizodiscina</taxon>
    </lineage>
</organism>
<dbReference type="Proteomes" id="UP000799772">
    <property type="component" value="Unassembled WGS sequence"/>
</dbReference>
<dbReference type="InterPro" id="IPR017901">
    <property type="entry name" value="C-CAP_CF_C-like"/>
</dbReference>
<dbReference type="PANTHER" id="PTHR15139:SF0">
    <property type="entry name" value="TUBULIN-SPECIFIC CHAPERONE C"/>
    <property type="match status" value="1"/>
</dbReference>
<dbReference type="PANTHER" id="PTHR15139">
    <property type="entry name" value="TUBULIN FOLDING COFACTOR C"/>
    <property type="match status" value="1"/>
</dbReference>
<evidence type="ECO:0000313" key="7">
    <source>
        <dbReference type="EMBL" id="KAF2096483.1"/>
    </source>
</evidence>
<evidence type="ECO:0000256" key="4">
    <source>
        <dbReference type="ARBA" id="ARBA00023186"/>
    </source>
</evidence>
<feature type="domain" description="C-CAP/cofactor C-like" evidence="6">
    <location>
        <begin position="220"/>
        <end position="339"/>
    </location>
</feature>
<proteinExistence type="inferred from homology"/>
<dbReference type="InterPro" id="IPR016098">
    <property type="entry name" value="CAP/MinC_C"/>
</dbReference>
<evidence type="ECO:0000256" key="2">
    <source>
        <dbReference type="ARBA" id="ARBA00008848"/>
    </source>
</evidence>
<dbReference type="AlphaFoldDB" id="A0A9P4IAI8"/>
<dbReference type="FunFam" id="1.20.58.1250:FF:000002">
    <property type="entry name" value="Tubulin-specific chaperone c, putative"/>
    <property type="match status" value="1"/>
</dbReference>
<dbReference type="SMART" id="SM00673">
    <property type="entry name" value="CARP"/>
    <property type="match status" value="1"/>
</dbReference>
<dbReference type="Gene3D" id="1.20.58.1250">
    <property type="entry name" value="Tubulin Binding Cofactor C, N-terminal domain"/>
    <property type="match status" value="1"/>
</dbReference>
<comment type="similarity">
    <text evidence="2">Belongs to the TBCC family.</text>
</comment>
<dbReference type="PROSITE" id="PS51329">
    <property type="entry name" value="C_CAP_COFACTOR_C"/>
    <property type="match status" value="1"/>
</dbReference>
<dbReference type="InterPro" id="IPR006599">
    <property type="entry name" value="CARP_motif"/>
</dbReference>
<dbReference type="OrthoDB" id="194775at2759"/>
<sequence length="391" mass="42882">MKLRFFRYFQAEVTALQEQMERLANTALAGGERNDAVEHCLAGIARLSQEVKDASSYVPAYDQRTYAEAVKALSEKLQHVRQSFAPRPKFSFKTTRKNASAISLSDAAEITEKERKTNLGYASASDMSPPETSVSNTPIEISSPPNEPAKGTLDKQVQDSIAEIGDRLPSFSQDTSVSISNKRDAHIILPASASHAMTTGTLSQLRRCIVDMSIPTASSPTSSPTASSDHLTAGQKNIEKGKSFAGLTLKSIKDSLLVCGRVDGPAHVTELSNCVVVVACGQFRMHACQKVDVYLECGSRPIIEDCEEVRFAPLSKVKQANGEAFTKQNMWDQVDDFKWLKQEPSPHWSVVPESERVADEIWREKLPGGPQLGINDILMAVGVRRGEENRT</sequence>
<evidence type="ECO:0000256" key="3">
    <source>
        <dbReference type="ARBA" id="ARBA00022490"/>
    </source>
</evidence>
<name>A0A9P4IAI8_9PEZI</name>
<dbReference type="InterPro" id="IPR012945">
    <property type="entry name" value="Tubulin-bd_cofactor_C_dom"/>
</dbReference>
<dbReference type="Gene3D" id="2.160.20.70">
    <property type="match status" value="1"/>
</dbReference>
<accession>A0A9P4IAI8</accession>